<proteinExistence type="predicted"/>
<accession>C7YX74</accession>
<dbReference type="Pfam" id="PF01400">
    <property type="entry name" value="Astacin"/>
    <property type="match status" value="1"/>
</dbReference>
<evidence type="ECO:0000256" key="1">
    <source>
        <dbReference type="SAM" id="MobiDB-lite"/>
    </source>
</evidence>
<name>C7YX74_FUSV7</name>
<keyword evidence="5" id="KW-1185">Reference proteome</keyword>
<dbReference type="InterPro" id="IPR024079">
    <property type="entry name" value="MetalloPept_cat_dom_sf"/>
</dbReference>
<evidence type="ECO:0000313" key="5">
    <source>
        <dbReference type="Proteomes" id="UP000005206"/>
    </source>
</evidence>
<dbReference type="RefSeq" id="XP_003049495.1">
    <property type="nucleotide sequence ID" value="XM_003049449.1"/>
</dbReference>
<keyword evidence="2" id="KW-1133">Transmembrane helix</keyword>
<dbReference type="GO" id="GO:0004222">
    <property type="term" value="F:metalloendopeptidase activity"/>
    <property type="evidence" value="ECO:0007669"/>
    <property type="project" value="InterPro"/>
</dbReference>
<dbReference type="SUPFAM" id="SSF55486">
    <property type="entry name" value="Metalloproteases ('zincins'), catalytic domain"/>
    <property type="match status" value="1"/>
</dbReference>
<feature type="compositionally biased region" description="Basic and acidic residues" evidence="1">
    <location>
        <begin position="267"/>
        <end position="280"/>
    </location>
</feature>
<dbReference type="GeneID" id="9676926"/>
<evidence type="ECO:0000256" key="2">
    <source>
        <dbReference type="SAM" id="Phobius"/>
    </source>
</evidence>
<evidence type="ECO:0000313" key="4">
    <source>
        <dbReference type="EMBL" id="EEU43782.1"/>
    </source>
</evidence>
<feature type="region of interest" description="Disordered" evidence="1">
    <location>
        <begin position="263"/>
        <end position="285"/>
    </location>
</feature>
<dbReference type="VEuPathDB" id="FungiDB:NECHADRAFT_82917"/>
<dbReference type="KEGG" id="nhe:NECHADRAFT_82917"/>
<dbReference type="OrthoDB" id="291007at2759"/>
<feature type="domain" description="Peptidase M12A" evidence="3">
    <location>
        <begin position="137"/>
        <end position="214"/>
    </location>
</feature>
<dbReference type="Proteomes" id="UP000005206">
    <property type="component" value="Chromosome 7"/>
</dbReference>
<dbReference type="AlphaFoldDB" id="C7YX74"/>
<keyword evidence="2" id="KW-0472">Membrane</keyword>
<dbReference type="HOGENOM" id="CLU_801906_0_0_1"/>
<dbReference type="GO" id="GO:0006508">
    <property type="term" value="P:proteolysis"/>
    <property type="evidence" value="ECO:0007669"/>
    <property type="project" value="InterPro"/>
</dbReference>
<dbReference type="InterPro" id="IPR001506">
    <property type="entry name" value="Peptidase_M12A"/>
</dbReference>
<dbReference type="EMBL" id="GG698902">
    <property type="protein sequence ID" value="EEU43782.1"/>
    <property type="molecule type" value="Genomic_DNA"/>
</dbReference>
<protein>
    <recommendedName>
        <fullName evidence="3">Peptidase M12A domain-containing protein</fullName>
    </recommendedName>
</protein>
<gene>
    <name evidence="4" type="ORF">NECHADRAFT_82917</name>
</gene>
<organism evidence="4 5">
    <name type="scientific">Fusarium vanettenii (strain ATCC MYA-4622 / CBS 123669 / FGSC 9596 / NRRL 45880 / 77-13-4)</name>
    <name type="common">Fusarium solani subsp. pisi</name>
    <dbReference type="NCBI Taxonomy" id="660122"/>
    <lineage>
        <taxon>Eukaryota</taxon>
        <taxon>Fungi</taxon>
        <taxon>Dikarya</taxon>
        <taxon>Ascomycota</taxon>
        <taxon>Pezizomycotina</taxon>
        <taxon>Sordariomycetes</taxon>
        <taxon>Hypocreomycetidae</taxon>
        <taxon>Hypocreales</taxon>
        <taxon>Nectriaceae</taxon>
        <taxon>Fusarium</taxon>
        <taxon>Fusarium solani species complex</taxon>
        <taxon>Fusarium vanettenii</taxon>
    </lineage>
</organism>
<sequence length="346" mass="39563">MTDGLRLQGDSLPIEYPTYDWGKSPSTDYHDHDWFWPLNKRVLTVSLLNGTNEEKNIIINLINEHYNTIKMGIRFKFLQDGDSTLSDIRVAVTTSSESTDGYMATTVPRNVPTLRLQMSLSRPGGPLQKDIDRRQSKILHEFGHALGLKHAHCHPDCTINWNHQVIEKRMGWTHDEFETQVRIAKEGIFALMPYDPKSIMHYSVRKGDTHSMITCLEPNLVLSKGDKKFLMAIYPPDGSDRTLKGVTERMWKPTSVLLREGKKRRDLRSAARQDLGHSNEGETFPSITLTDSEIQDLGSFFTDSQNGHLGTAFLQTIFPQAYRLEIFSIAFFYCAFMGYVGFLLFH</sequence>
<reference evidence="4 5" key="1">
    <citation type="journal article" date="2009" name="PLoS Genet.">
        <title>The genome of Nectria haematococca: contribution of supernumerary chromosomes to gene expansion.</title>
        <authorList>
            <person name="Coleman J.J."/>
            <person name="Rounsley S.D."/>
            <person name="Rodriguez-Carres M."/>
            <person name="Kuo A."/>
            <person name="Wasmann C.C."/>
            <person name="Grimwood J."/>
            <person name="Schmutz J."/>
            <person name="Taga M."/>
            <person name="White G.J."/>
            <person name="Zhou S."/>
            <person name="Schwartz D.C."/>
            <person name="Freitag M."/>
            <person name="Ma L.J."/>
            <person name="Danchin E.G."/>
            <person name="Henrissat B."/>
            <person name="Coutinho P.M."/>
            <person name="Nelson D.R."/>
            <person name="Straney D."/>
            <person name="Napoli C.A."/>
            <person name="Barker B.M."/>
            <person name="Gribskov M."/>
            <person name="Rep M."/>
            <person name="Kroken S."/>
            <person name="Molnar I."/>
            <person name="Rensing C."/>
            <person name="Kennell J.C."/>
            <person name="Zamora J."/>
            <person name="Farman M.L."/>
            <person name="Selker E.U."/>
            <person name="Salamov A."/>
            <person name="Shapiro H."/>
            <person name="Pangilinan J."/>
            <person name="Lindquist E."/>
            <person name="Lamers C."/>
            <person name="Grigoriev I.V."/>
            <person name="Geiser D.M."/>
            <person name="Covert S.F."/>
            <person name="Temporini E."/>
            <person name="Vanetten H.D."/>
        </authorList>
    </citation>
    <scope>NUCLEOTIDE SEQUENCE [LARGE SCALE GENOMIC DNA]</scope>
    <source>
        <strain evidence="5">ATCC MYA-4622 / CBS 123669 / FGSC 9596 / NRRL 45880 / 77-13-4</strain>
    </source>
</reference>
<dbReference type="InParanoid" id="C7YX74"/>
<keyword evidence="2" id="KW-0812">Transmembrane</keyword>
<evidence type="ECO:0000259" key="3">
    <source>
        <dbReference type="Pfam" id="PF01400"/>
    </source>
</evidence>
<dbReference type="Gene3D" id="3.40.390.10">
    <property type="entry name" value="Collagenase (Catalytic Domain)"/>
    <property type="match status" value="1"/>
</dbReference>
<feature type="transmembrane region" description="Helical" evidence="2">
    <location>
        <begin position="326"/>
        <end position="345"/>
    </location>
</feature>